<dbReference type="GO" id="GO:0051607">
    <property type="term" value="P:defense response to virus"/>
    <property type="evidence" value="ECO:0007669"/>
    <property type="project" value="UniProtKB-UniRule"/>
</dbReference>
<dbReference type="HAMAP" id="MF_01470">
    <property type="entry name" value="Cas1"/>
    <property type="match status" value="1"/>
</dbReference>
<dbReference type="EC" id="3.1.-.-" evidence="10"/>
<dbReference type="GO" id="GO:0003677">
    <property type="term" value="F:DNA binding"/>
    <property type="evidence" value="ECO:0007669"/>
    <property type="project" value="UniProtKB-KW"/>
</dbReference>
<keyword evidence="4 10" id="KW-0378">Hydrolase</keyword>
<keyword evidence="7 10" id="KW-0238">DNA-binding</keyword>
<evidence type="ECO:0000313" key="12">
    <source>
        <dbReference type="Proteomes" id="UP000005070"/>
    </source>
</evidence>
<keyword evidence="2 10" id="KW-0479">Metal-binding</keyword>
<dbReference type="InterPro" id="IPR019856">
    <property type="entry name" value="CRISPR-assoc_Cas1_DVULG"/>
</dbReference>
<keyword evidence="6 10" id="KW-0051">Antiviral defense</keyword>
<comment type="subunit">
    <text evidence="9 10">Homodimer, forms a heterotetramer with a Cas2 homodimer.</text>
</comment>
<gene>
    <name evidence="10 11" type="primary">cas1</name>
    <name evidence="11" type="ORF">HMPREF1044_1266</name>
</gene>
<dbReference type="GO" id="GO:0043571">
    <property type="term" value="P:maintenance of CRISPR repeat elements"/>
    <property type="evidence" value="ECO:0007669"/>
    <property type="project" value="UniProtKB-UniRule"/>
</dbReference>
<dbReference type="InterPro" id="IPR002729">
    <property type="entry name" value="CRISPR-assoc_Cas1"/>
</dbReference>
<feature type="binding site" evidence="10">
    <location>
        <position position="170"/>
    </location>
    <ligand>
        <name>Mn(2+)</name>
        <dbReference type="ChEBI" id="CHEBI:29035"/>
    </ligand>
</feature>
<dbReference type="NCBIfam" id="TIGR00287">
    <property type="entry name" value="cas1"/>
    <property type="match status" value="1"/>
</dbReference>
<keyword evidence="5 10" id="KW-0460">Magnesium</keyword>
<dbReference type="InterPro" id="IPR042211">
    <property type="entry name" value="CRISPR-assoc_Cas1_N"/>
</dbReference>
<dbReference type="GO" id="GO:0016787">
    <property type="term" value="F:hydrolase activity"/>
    <property type="evidence" value="ECO:0007669"/>
    <property type="project" value="UniProtKB-KW"/>
</dbReference>
<dbReference type="EMBL" id="AICQ01000018">
    <property type="protein sequence ID" value="EID21029.1"/>
    <property type="molecule type" value="Genomic_DNA"/>
</dbReference>
<comment type="caution">
    <text evidence="11">The sequence shown here is derived from an EMBL/GenBank/DDBJ whole genome shotgun (WGS) entry which is preliminary data.</text>
</comment>
<evidence type="ECO:0000256" key="2">
    <source>
        <dbReference type="ARBA" id="ARBA00022723"/>
    </source>
</evidence>
<evidence type="ECO:0000256" key="1">
    <source>
        <dbReference type="ARBA" id="ARBA00022722"/>
    </source>
</evidence>
<reference evidence="11 12" key="1">
    <citation type="submission" date="2012-01" db="EMBL/GenBank/DDBJ databases">
        <authorList>
            <person name="Harkins D.M."/>
            <person name="Madupu R."/>
            <person name="Durkin A.S."/>
            <person name="Torralba M."/>
            <person name="Methe B."/>
            <person name="Sutton G.G."/>
            <person name="Nelson K.E."/>
        </authorList>
    </citation>
    <scope>NUCLEOTIDE SEQUENCE [LARGE SCALE GENOMIC DNA]</scope>
    <source>
        <strain evidence="11 12">SK53</strain>
    </source>
</reference>
<dbReference type="RefSeq" id="WP_006269871.1">
    <property type="nucleotide sequence ID" value="NZ_AICQ01000018.1"/>
</dbReference>
<dbReference type="GO" id="GO:0046872">
    <property type="term" value="F:metal ion binding"/>
    <property type="evidence" value="ECO:0007669"/>
    <property type="project" value="UniProtKB-UniRule"/>
</dbReference>
<accession>A0AAD2Y430</accession>
<dbReference type="Pfam" id="PF01867">
    <property type="entry name" value="Cas_Cas1"/>
    <property type="match status" value="1"/>
</dbReference>
<dbReference type="GO" id="GO:0004520">
    <property type="term" value="F:DNA endonuclease activity"/>
    <property type="evidence" value="ECO:0007669"/>
    <property type="project" value="InterPro"/>
</dbReference>
<dbReference type="PANTHER" id="PTHR34353">
    <property type="entry name" value="CRISPR-ASSOCIATED ENDONUCLEASE CAS1 1"/>
    <property type="match status" value="1"/>
</dbReference>
<keyword evidence="3 10" id="KW-0255">Endonuclease</keyword>
<feature type="binding site" evidence="10">
    <location>
        <position position="238"/>
    </location>
    <ligand>
        <name>Mn(2+)</name>
        <dbReference type="ChEBI" id="CHEBI:29035"/>
    </ligand>
</feature>
<comment type="cofactor">
    <cofactor evidence="10">
        <name>Mg(2+)</name>
        <dbReference type="ChEBI" id="CHEBI:18420"/>
    </cofactor>
    <cofactor evidence="10">
        <name>Mn(2+)</name>
        <dbReference type="ChEBI" id="CHEBI:29035"/>
    </cofactor>
</comment>
<evidence type="ECO:0000256" key="3">
    <source>
        <dbReference type="ARBA" id="ARBA00022759"/>
    </source>
</evidence>
<dbReference type="InterPro" id="IPR050646">
    <property type="entry name" value="Cas1"/>
</dbReference>
<dbReference type="GeneID" id="93848413"/>
<keyword evidence="8 10" id="KW-0464">Manganese</keyword>
<dbReference type="Gene3D" id="3.100.10.20">
    <property type="entry name" value="CRISPR-associated endonuclease Cas1, N-terminal domain"/>
    <property type="match status" value="1"/>
</dbReference>
<dbReference type="PANTHER" id="PTHR34353:SF2">
    <property type="entry name" value="CRISPR-ASSOCIATED ENDONUCLEASE CAS1 1"/>
    <property type="match status" value="1"/>
</dbReference>
<evidence type="ECO:0000256" key="10">
    <source>
        <dbReference type="HAMAP-Rule" id="MF_01470"/>
    </source>
</evidence>
<name>A0AAD2Y430_STRCV</name>
<feature type="binding site" evidence="10">
    <location>
        <position position="253"/>
    </location>
    <ligand>
        <name>Mn(2+)</name>
        <dbReference type="ChEBI" id="CHEBI:29035"/>
    </ligand>
</feature>
<protein>
    <recommendedName>
        <fullName evidence="10">CRISPR-associated endonuclease Cas1</fullName>
        <ecNumber evidence="10">3.1.-.-</ecNumber>
    </recommendedName>
</protein>
<evidence type="ECO:0000256" key="4">
    <source>
        <dbReference type="ARBA" id="ARBA00022801"/>
    </source>
</evidence>
<evidence type="ECO:0000256" key="5">
    <source>
        <dbReference type="ARBA" id="ARBA00022842"/>
    </source>
</evidence>
<sequence length="346" mass="40266">MKKLLNTLYLNTLYLTQDNFYLTRERDNIVIKQEGKVISRFPYRIIDGIVCFSYLGASPSLIELCAENQINLSFHTPQGRFCGRFVGQTNGNVLLRRQHYRLADEEQSLEYAKRFILAKISNSRKYLLRFKRDHRDRIDSRLFEEVNTELTWALEQVQAAEDKDSLLGIEGQAANQYFRAFNNLVLTDKETFQFNGRTRRPPQDCVNALLSFGYSLLTYECQSALEAVGLDSYVGFYHTDRPGRASLALDLVEEFRSYIVDRFVFSLINKGQLNKKHFDIKENSSVILTEKGRAIFIEAWQKRKHTETEHPFTKEKVKLMLLPYVQAQLLAKAIRGELESYPPFLI</sequence>
<evidence type="ECO:0000313" key="11">
    <source>
        <dbReference type="EMBL" id="EID21029.1"/>
    </source>
</evidence>
<comment type="function">
    <text evidence="10">CRISPR (clustered regularly interspaced short palindromic repeat), is an adaptive immune system that provides protection against mobile genetic elements (viruses, transposable elements and conjugative plasmids). CRISPR clusters contain spacers, sequences complementary to antecedent mobile elements, and target invading nucleic acids. CRISPR clusters are transcribed and processed into CRISPR RNA (crRNA). Acts as a dsDNA endonuclease. Involved in the integration of spacer DNA into the CRISPR cassette.</text>
</comment>
<dbReference type="InterPro" id="IPR042206">
    <property type="entry name" value="CRISPR-assoc_Cas1_C"/>
</dbReference>
<organism evidence="11 12">
    <name type="scientific">Streptococcus constellatus subsp. constellatus SK53</name>
    <dbReference type="NCBI Taxonomy" id="1095730"/>
    <lineage>
        <taxon>Bacteria</taxon>
        <taxon>Bacillati</taxon>
        <taxon>Bacillota</taxon>
        <taxon>Bacilli</taxon>
        <taxon>Lactobacillales</taxon>
        <taxon>Streptococcaceae</taxon>
        <taxon>Streptococcus</taxon>
        <taxon>Streptococcus anginosus group</taxon>
    </lineage>
</organism>
<dbReference type="Gene3D" id="1.20.120.920">
    <property type="entry name" value="CRISPR-associated endonuclease Cas1, C-terminal domain"/>
    <property type="match status" value="1"/>
</dbReference>
<evidence type="ECO:0000256" key="6">
    <source>
        <dbReference type="ARBA" id="ARBA00023118"/>
    </source>
</evidence>
<comment type="similarity">
    <text evidence="10">Belongs to the CRISPR-associated endonuclease Cas1 family.</text>
</comment>
<dbReference type="CDD" id="cd09721">
    <property type="entry name" value="Cas1_I-C"/>
    <property type="match status" value="1"/>
</dbReference>
<proteinExistence type="inferred from homology"/>
<dbReference type="Proteomes" id="UP000005070">
    <property type="component" value="Unassembled WGS sequence"/>
</dbReference>
<evidence type="ECO:0000256" key="8">
    <source>
        <dbReference type="ARBA" id="ARBA00023211"/>
    </source>
</evidence>
<evidence type="ECO:0000256" key="7">
    <source>
        <dbReference type="ARBA" id="ARBA00023125"/>
    </source>
</evidence>
<dbReference type="AlphaFoldDB" id="A0AAD2Y430"/>
<dbReference type="NCBIfam" id="TIGR03640">
    <property type="entry name" value="cas1_DVULG"/>
    <property type="match status" value="1"/>
</dbReference>
<keyword evidence="1 10" id="KW-0540">Nuclease</keyword>
<evidence type="ECO:0000256" key="9">
    <source>
        <dbReference type="ARBA" id="ARBA00038592"/>
    </source>
</evidence>